<evidence type="ECO:0000313" key="2">
    <source>
        <dbReference type="Proteomes" id="UP000308632"/>
    </source>
</evidence>
<comment type="caution">
    <text evidence="1">The sequence shown here is derived from an EMBL/GenBank/DDBJ whole genome shotgun (WGS) entry which is preliminary data.</text>
</comment>
<dbReference type="Proteomes" id="UP000308632">
    <property type="component" value="Unassembled WGS sequence"/>
</dbReference>
<proteinExistence type="predicted"/>
<evidence type="ECO:0000313" key="1">
    <source>
        <dbReference type="EMBL" id="TKS96016.1"/>
    </source>
</evidence>
<reference evidence="1 2" key="1">
    <citation type="submission" date="2019-04" db="EMBL/GenBank/DDBJ databases">
        <title>Streptomyces lasaliensis sp.nov., an Actinomycete isolated from soil which produces the polyether antibiotic lasalocid.</title>
        <authorList>
            <person name="Erwin G."/>
            <person name="Haber C."/>
        </authorList>
    </citation>
    <scope>NUCLEOTIDE SEQUENCE [LARGE SCALE GENOMIC DNA]</scope>
    <source>
        <strain evidence="1 2">DSM 40089</strain>
    </source>
</reference>
<gene>
    <name evidence="1" type="ORF">E4U92_34640</name>
</gene>
<name>A0A4U5W3M2_STRGB</name>
<accession>A0A4U5W3M2</accession>
<organism evidence="1 2">
    <name type="scientific">Streptomyces galbus</name>
    <dbReference type="NCBI Taxonomy" id="33898"/>
    <lineage>
        <taxon>Bacteria</taxon>
        <taxon>Bacillati</taxon>
        <taxon>Actinomycetota</taxon>
        <taxon>Actinomycetes</taxon>
        <taxon>Kitasatosporales</taxon>
        <taxon>Streptomycetaceae</taxon>
        <taxon>Streptomyces</taxon>
    </lineage>
</organism>
<dbReference type="EMBL" id="SZPR01000043">
    <property type="protein sequence ID" value="TKS96016.1"/>
    <property type="molecule type" value="Genomic_DNA"/>
</dbReference>
<protein>
    <submittedName>
        <fullName evidence="1">Uncharacterized protein</fullName>
    </submittedName>
</protein>
<dbReference type="AlphaFoldDB" id="A0A4U5W3M2"/>
<dbReference type="RefSeq" id="WP_137304427.1">
    <property type="nucleotide sequence ID" value="NZ_BMVD01000019.1"/>
</dbReference>
<sequence length="188" mass="22098">MASSRRRKPERFPYHDIRDALVEILEKEHGITTSRYHGRTFRQACHLIHQDNLERRKPRGKLPKCHPNFGKSERDFDGHRWAECSLTPDMPSFGGKLKVDHEDSWWMGDRMVAYVWYPYDVPLRELGEADARVARHGLGLTLHTGWGAHYYGNTPAVVLAPDWFEVPHHPRTEDLIQAARQLRHRCEW</sequence>